<evidence type="ECO:0000259" key="9">
    <source>
        <dbReference type="PROSITE" id="PS50835"/>
    </source>
</evidence>
<dbReference type="Pfam" id="PF13855">
    <property type="entry name" value="LRR_8"/>
    <property type="match status" value="2"/>
</dbReference>
<feature type="compositionally biased region" description="Pro residues" evidence="6">
    <location>
        <begin position="609"/>
        <end position="618"/>
    </location>
</feature>
<feature type="transmembrane region" description="Helical" evidence="7">
    <location>
        <begin position="371"/>
        <end position="400"/>
    </location>
</feature>
<keyword evidence="7" id="KW-1133">Transmembrane helix</keyword>
<dbReference type="PANTHER" id="PTHR24366:SF87">
    <property type="entry name" value="KEKKON 6, ISOFORM B"/>
    <property type="match status" value="1"/>
</dbReference>
<keyword evidence="3" id="KW-0677">Repeat</keyword>
<dbReference type="Pfam" id="PF13927">
    <property type="entry name" value="Ig_3"/>
    <property type="match status" value="1"/>
</dbReference>
<evidence type="ECO:0000256" key="5">
    <source>
        <dbReference type="ARBA" id="ARBA00023319"/>
    </source>
</evidence>
<organism evidence="10">
    <name type="scientific">Menopon gallinae</name>
    <name type="common">poultry shaft louse</name>
    <dbReference type="NCBI Taxonomy" id="328185"/>
    <lineage>
        <taxon>Eukaryota</taxon>
        <taxon>Metazoa</taxon>
        <taxon>Ecdysozoa</taxon>
        <taxon>Arthropoda</taxon>
        <taxon>Hexapoda</taxon>
        <taxon>Insecta</taxon>
        <taxon>Pterygota</taxon>
        <taxon>Neoptera</taxon>
        <taxon>Paraneoptera</taxon>
        <taxon>Psocodea</taxon>
        <taxon>Troctomorpha</taxon>
        <taxon>Phthiraptera</taxon>
        <taxon>Amblycera</taxon>
        <taxon>Menoponidae</taxon>
        <taxon>Menopon</taxon>
    </lineage>
</organism>
<evidence type="ECO:0000256" key="8">
    <source>
        <dbReference type="SAM" id="SignalP"/>
    </source>
</evidence>
<dbReference type="AlphaFoldDB" id="A0AAW2HT24"/>
<dbReference type="InterPro" id="IPR032675">
    <property type="entry name" value="LRR_dom_sf"/>
</dbReference>
<evidence type="ECO:0000256" key="4">
    <source>
        <dbReference type="ARBA" id="ARBA00023157"/>
    </source>
</evidence>
<dbReference type="FunFam" id="2.60.40.10:FF:000032">
    <property type="entry name" value="palladin isoform X1"/>
    <property type="match status" value="1"/>
</dbReference>
<dbReference type="InterPro" id="IPR007110">
    <property type="entry name" value="Ig-like_dom"/>
</dbReference>
<feature type="chain" id="PRO_5043408034" description="Ig-like domain-containing protein" evidence="8">
    <location>
        <begin position="22"/>
        <end position="628"/>
    </location>
</feature>
<keyword evidence="5" id="KW-0393">Immunoglobulin domain</keyword>
<dbReference type="PROSITE" id="PS51450">
    <property type="entry name" value="LRR"/>
    <property type="match status" value="2"/>
</dbReference>
<feature type="compositionally biased region" description="Low complexity" evidence="6">
    <location>
        <begin position="540"/>
        <end position="549"/>
    </location>
</feature>
<comment type="caution">
    <text evidence="10">The sequence shown here is derived from an EMBL/GenBank/DDBJ whole genome shotgun (WGS) entry which is preliminary data.</text>
</comment>
<dbReference type="Gene3D" id="2.60.40.10">
    <property type="entry name" value="Immunoglobulins"/>
    <property type="match status" value="1"/>
</dbReference>
<dbReference type="GO" id="GO:0071944">
    <property type="term" value="C:cell periphery"/>
    <property type="evidence" value="ECO:0007669"/>
    <property type="project" value="UniProtKB-ARBA"/>
</dbReference>
<evidence type="ECO:0000256" key="3">
    <source>
        <dbReference type="ARBA" id="ARBA00022737"/>
    </source>
</evidence>
<keyword evidence="7" id="KW-0812">Transmembrane</keyword>
<dbReference type="CDD" id="cd00096">
    <property type="entry name" value="Ig"/>
    <property type="match status" value="1"/>
</dbReference>
<evidence type="ECO:0000256" key="6">
    <source>
        <dbReference type="SAM" id="MobiDB-lite"/>
    </source>
</evidence>
<dbReference type="PANTHER" id="PTHR24366">
    <property type="entry name" value="IG(IMMUNOGLOBULIN) AND LRR(LEUCINE RICH REPEAT) DOMAINS"/>
    <property type="match status" value="1"/>
</dbReference>
<dbReference type="FunFam" id="3.80.10.10:FF:000082">
    <property type="entry name" value="Leucine-rich repeat-containing 24"/>
    <property type="match status" value="1"/>
</dbReference>
<sequence length="628" mass="69118">MAGGIAASLIIFATAWSVASPDWMDCPTACRCKWSSGKKSAFCRDAGFTTVPTLNADMQVLDLTGNLIPYLTKDAFKSVGLLNLQRIFLRRTTLREVHPDAFKDLSILVEIDLSQNNIEKIHPNTFLGNDRLRFLNLSGNPLTELVDGQFPVLRYLKTIELQHCNLMTVRRNAFENLPLLETLNLNSNHLRNISESVFKSIIKLKTLKLDGNPWRCDCRLRDFRNWLLQSNLYSIPLTCADPPVLAGQRWNDIPMEEFACGPNVTITEQMIQEEIGGNVTFRCHVAGDPEPEVTWLFNGKPINGSIGDQVYLDEQVGLDKWVVLSVYNVTEAGAGEYTCLARNIRGNATGNATLMLPEVITATTLSKAESWLLVAGLVAGGVATFFSATLTIICTLCLCGRRRRRKRHRRKSKLKGSVSFTEQEKKLLDVSITTTERPSNAESVEQLNQPDMEMMESASIPLELCEPVHITIESHASENGSMVPLSLPLTVFPPPPEFSTSVLPAGAFGNIFISVSVSQEPSGDAVRYPDLLDIPHRSKTTSTSVSVGTDAPYAPTQTFATLPRRPRPKPAETADPLLRVGPVYDNMGPRVTADGSSTLSLPEAEEAEIPPPPPPPMCTPLSIDYVSL</sequence>
<keyword evidence="2 8" id="KW-0732">Signal</keyword>
<dbReference type="Gene3D" id="3.80.10.10">
    <property type="entry name" value="Ribonuclease Inhibitor"/>
    <property type="match status" value="2"/>
</dbReference>
<dbReference type="SMART" id="SM00409">
    <property type="entry name" value="IG"/>
    <property type="match status" value="1"/>
</dbReference>
<dbReference type="SMART" id="SM00369">
    <property type="entry name" value="LRR_TYP"/>
    <property type="match status" value="6"/>
</dbReference>
<keyword evidence="1" id="KW-0433">Leucine-rich repeat</keyword>
<evidence type="ECO:0000256" key="2">
    <source>
        <dbReference type="ARBA" id="ARBA00022729"/>
    </source>
</evidence>
<name>A0AAW2HT24_9NEOP</name>
<evidence type="ECO:0000256" key="7">
    <source>
        <dbReference type="SAM" id="Phobius"/>
    </source>
</evidence>
<dbReference type="SUPFAM" id="SSF52058">
    <property type="entry name" value="L domain-like"/>
    <property type="match status" value="1"/>
</dbReference>
<feature type="domain" description="Ig-like" evidence="9">
    <location>
        <begin position="262"/>
        <end position="355"/>
    </location>
</feature>
<dbReference type="InterPro" id="IPR003599">
    <property type="entry name" value="Ig_sub"/>
</dbReference>
<gene>
    <name evidence="10" type="ORF">PYX00_005833</name>
</gene>
<dbReference type="PROSITE" id="PS50835">
    <property type="entry name" value="IG_LIKE"/>
    <property type="match status" value="1"/>
</dbReference>
<keyword evidence="4" id="KW-1015">Disulfide bond</keyword>
<dbReference type="InterPro" id="IPR036179">
    <property type="entry name" value="Ig-like_dom_sf"/>
</dbReference>
<dbReference type="InterPro" id="IPR013783">
    <property type="entry name" value="Ig-like_fold"/>
</dbReference>
<keyword evidence="7" id="KW-0472">Membrane</keyword>
<proteinExistence type="predicted"/>
<dbReference type="SUPFAM" id="SSF48726">
    <property type="entry name" value="Immunoglobulin"/>
    <property type="match status" value="1"/>
</dbReference>
<dbReference type="InterPro" id="IPR000483">
    <property type="entry name" value="Cys-rich_flank_reg_C"/>
</dbReference>
<dbReference type="InterPro" id="IPR001611">
    <property type="entry name" value="Leu-rich_rpt"/>
</dbReference>
<evidence type="ECO:0000256" key="1">
    <source>
        <dbReference type="ARBA" id="ARBA00022614"/>
    </source>
</evidence>
<dbReference type="InterPro" id="IPR003598">
    <property type="entry name" value="Ig_sub2"/>
</dbReference>
<dbReference type="EMBL" id="JARGDH010000003">
    <property type="protein sequence ID" value="KAL0273074.1"/>
    <property type="molecule type" value="Genomic_DNA"/>
</dbReference>
<protein>
    <recommendedName>
        <fullName evidence="9">Ig-like domain-containing protein</fullName>
    </recommendedName>
</protein>
<dbReference type="SMART" id="SM00082">
    <property type="entry name" value="LRRCT"/>
    <property type="match status" value="1"/>
</dbReference>
<dbReference type="Pfam" id="PF01463">
    <property type="entry name" value="LRRCT"/>
    <property type="match status" value="1"/>
</dbReference>
<dbReference type="InterPro" id="IPR003591">
    <property type="entry name" value="Leu-rich_rpt_typical-subtyp"/>
</dbReference>
<dbReference type="SMART" id="SM00408">
    <property type="entry name" value="IGc2"/>
    <property type="match status" value="1"/>
</dbReference>
<feature type="region of interest" description="Disordered" evidence="6">
    <location>
        <begin position="539"/>
        <end position="620"/>
    </location>
</feature>
<evidence type="ECO:0000313" key="10">
    <source>
        <dbReference type="EMBL" id="KAL0273074.1"/>
    </source>
</evidence>
<reference evidence="10" key="1">
    <citation type="journal article" date="2024" name="Gigascience">
        <title>Chromosome-level genome of the poultry shaft louse Menopon gallinae provides insight into the host-switching and adaptive evolution of parasitic lice.</title>
        <authorList>
            <person name="Xu Y."/>
            <person name="Ma L."/>
            <person name="Liu S."/>
            <person name="Liang Y."/>
            <person name="Liu Q."/>
            <person name="He Z."/>
            <person name="Tian L."/>
            <person name="Duan Y."/>
            <person name="Cai W."/>
            <person name="Li H."/>
            <person name="Song F."/>
        </authorList>
    </citation>
    <scope>NUCLEOTIDE SEQUENCE</scope>
    <source>
        <strain evidence="10">Cailab_2023a</strain>
    </source>
</reference>
<accession>A0AAW2HT24</accession>
<feature type="signal peptide" evidence="8">
    <location>
        <begin position="1"/>
        <end position="21"/>
    </location>
</feature>